<evidence type="ECO:0000313" key="1">
    <source>
        <dbReference type="EMBL" id="MCB4808561.1"/>
    </source>
</evidence>
<evidence type="ECO:0000313" key="2">
    <source>
        <dbReference type="Proteomes" id="UP001139286"/>
    </source>
</evidence>
<dbReference type="RefSeq" id="WP_226695960.1">
    <property type="nucleotide sequence ID" value="NZ_JAJAPX010000003.1"/>
</dbReference>
<keyword evidence="2" id="KW-1185">Reference proteome</keyword>
<reference evidence="1" key="1">
    <citation type="submission" date="2021-10" db="EMBL/GenBank/DDBJ databases">
        <title>Tamlana sargassums sp. nov., and Tamlana laminarinivorans sp. nov., two new bacteria isolated from the brown alga.</title>
        <authorList>
            <person name="Li J."/>
        </authorList>
    </citation>
    <scope>NUCLEOTIDE SEQUENCE</scope>
    <source>
        <strain evidence="1">62-3</strain>
    </source>
</reference>
<accession>A0A9X1I9E7</accession>
<dbReference type="AlphaFoldDB" id="A0A9X1I9E7"/>
<proteinExistence type="predicted"/>
<comment type="caution">
    <text evidence="1">The sequence shown here is derived from an EMBL/GenBank/DDBJ whole genome shotgun (WGS) entry which is preliminary data.</text>
</comment>
<organism evidence="1 2">
    <name type="scientific">Neotamlana sargassicola</name>
    <dbReference type="NCBI Taxonomy" id="2883125"/>
    <lineage>
        <taxon>Bacteria</taxon>
        <taxon>Pseudomonadati</taxon>
        <taxon>Bacteroidota</taxon>
        <taxon>Flavobacteriia</taxon>
        <taxon>Flavobacteriales</taxon>
        <taxon>Flavobacteriaceae</taxon>
        <taxon>Neotamlana</taxon>
    </lineage>
</organism>
<dbReference type="Proteomes" id="UP001139286">
    <property type="component" value="Unassembled WGS sequence"/>
</dbReference>
<sequence>MKTKKLTTTTILTILLISFSTYGQRLVKNEIDEFTGESIKETSWATISASLFEGFFAYYRFTKINETYYFNFKLIDEGKVFSIDKGQEFLFKLENNDILKLVNPKTKLTCYGCGSISLVGSEAEGVEVAYPISKQQLETLKKFSPAKFRVYVDEKHIEKTIRPKFVKNFYDVISLII</sequence>
<gene>
    <name evidence="1" type="ORF">LG651_09870</name>
</gene>
<name>A0A9X1I9E7_9FLAO</name>
<dbReference type="EMBL" id="JAJAPX010000003">
    <property type="protein sequence ID" value="MCB4808561.1"/>
    <property type="molecule type" value="Genomic_DNA"/>
</dbReference>
<protein>
    <submittedName>
        <fullName evidence="1">Uncharacterized protein</fullName>
    </submittedName>
</protein>